<evidence type="ECO:0000313" key="1">
    <source>
        <dbReference type="EMBL" id="KAH6945816.1"/>
    </source>
</evidence>
<sequence length="272" mass="30509">MENLKVKELIEICEELGLTLGRAKRKQAILEIMKKEGVTAEEVDEAWADIKGRREEAKRRELRECEEAERQERLEMKRIELALQPSTSLAAKDRQKRRAKLVDSSWRQASGAGILPEKWDLFTERSQEQSVRRALEVNLDGPGERARPAYEPRGSSSSFRRLVWRRGCCNARALNSNLHCSGKVFKLVERLMQVASTTADCLMQSAATLAVRLTQSTAIPHAPARQTLSPTGRISASNQRRFLIGGFNLLADARGPKGAIKEASRGVTRESD</sequence>
<dbReference type="EMBL" id="CM023481">
    <property type="protein sequence ID" value="KAH6945816.1"/>
    <property type="molecule type" value="Genomic_DNA"/>
</dbReference>
<evidence type="ECO:0000313" key="2">
    <source>
        <dbReference type="Proteomes" id="UP000821845"/>
    </source>
</evidence>
<dbReference type="Proteomes" id="UP000821845">
    <property type="component" value="Chromosome 1"/>
</dbReference>
<name>A0ACB7TI69_HYAAI</name>
<organism evidence="1 2">
    <name type="scientific">Hyalomma asiaticum</name>
    <name type="common">Tick</name>
    <dbReference type="NCBI Taxonomy" id="266040"/>
    <lineage>
        <taxon>Eukaryota</taxon>
        <taxon>Metazoa</taxon>
        <taxon>Ecdysozoa</taxon>
        <taxon>Arthropoda</taxon>
        <taxon>Chelicerata</taxon>
        <taxon>Arachnida</taxon>
        <taxon>Acari</taxon>
        <taxon>Parasitiformes</taxon>
        <taxon>Ixodida</taxon>
        <taxon>Ixodoidea</taxon>
        <taxon>Ixodidae</taxon>
        <taxon>Hyalomminae</taxon>
        <taxon>Hyalomma</taxon>
    </lineage>
</organism>
<keyword evidence="2" id="KW-1185">Reference proteome</keyword>
<gene>
    <name evidence="1" type="ORF">HPB50_010078</name>
</gene>
<comment type="caution">
    <text evidence="1">The sequence shown here is derived from an EMBL/GenBank/DDBJ whole genome shotgun (WGS) entry which is preliminary data.</text>
</comment>
<accession>A0ACB7TI69</accession>
<proteinExistence type="predicted"/>
<reference evidence="1" key="1">
    <citation type="submission" date="2020-05" db="EMBL/GenBank/DDBJ databases">
        <title>Large-scale comparative analyses of tick genomes elucidate their genetic diversity and vector capacities.</title>
        <authorList>
            <person name="Jia N."/>
            <person name="Wang J."/>
            <person name="Shi W."/>
            <person name="Du L."/>
            <person name="Sun Y."/>
            <person name="Zhan W."/>
            <person name="Jiang J."/>
            <person name="Wang Q."/>
            <person name="Zhang B."/>
            <person name="Ji P."/>
            <person name="Sakyi L.B."/>
            <person name="Cui X."/>
            <person name="Yuan T."/>
            <person name="Jiang B."/>
            <person name="Yang W."/>
            <person name="Lam T.T.-Y."/>
            <person name="Chang Q."/>
            <person name="Ding S."/>
            <person name="Wang X."/>
            <person name="Zhu J."/>
            <person name="Ruan X."/>
            <person name="Zhao L."/>
            <person name="Wei J."/>
            <person name="Que T."/>
            <person name="Du C."/>
            <person name="Cheng J."/>
            <person name="Dai P."/>
            <person name="Han X."/>
            <person name="Huang E."/>
            <person name="Gao Y."/>
            <person name="Liu J."/>
            <person name="Shao H."/>
            <person name="Ye R."/>
            <person name="Li L."/>
            <person name="Wei W."/>
            <person name="Wang X."/>
            <person name="Wang C."/>
            <person name="Yang T."/>
            <person name="Huo Q."/>
            <person name="Li W."/>
            <person name="Guo W."/>
            <person name="Chen H."/>
            <person name="Zhou L."/>
            <person name="Ni X."/>
            <person name="Tian J."/>
            <person name="Zhou Y."/>
            <person name="Sheng Y."/>
            <person name="Liu T."/>
            <person name="Pan Y."/>
            <person name="Xia L."/>
            <person name="Li J."/>
            <person name="Zhao F."/>
            <person name="Cao W."/>
        </authorList>
    </citation>
    <scope>NUCLEOTIDE SEQUENCE</scope>
    <source>
        <strain evidence="1">Hyas-2018</strain>
    </source>
</reference>
<protein>
    <submittedName>
        <fullName evidence="1">Uncharacterized protein</fullName>
    </submittedName>
</protein>